<dbReference type="InterPro" id="IPR025110">
    <property type="entry name" value="AMP-bd_C"/>
</dbReference>
<name>A0A238L3X2_9RHOB</name>
<dbReference type="Pfam" id="PF13193">
    <property type="entry name" value="AMP-binding_C"/>
    <property type="match status" value="1"/>
</dbReference>
<evidence type="ECO:0000313" key="5">
    <source>
        <dbReference type="EMBL" id="SMX49677.1"/>
    </source>
</evidence>
<evidence type="ECO:0000256" key="2">
    <source>
        <dbReference type="ARBA" id="ARBA00022598"/>
    </source>
</evidence>
<keyword evidence="2 5" id="KW-0436">Ligase</keyword>
<comment type="similarity">
    <text evidence="1">Belongs to the ATP-dependent AMP-binding enzyme family.</text>
</comment>
<dbReference type="EC" id="6.2.1.3" evidence="5"/>
<evidence type="ECO:0000256" key="1">
    <source>
        <dbReference type="ARBA" id="ARBA00006432"/>
    </source>
</evidence>
<dbReference type="SUPFAM" id="SSF56801">
    <property type="entry name" value="Acetyl-CoA synthetase-like"/>
    <property type="match status" value="1"/>
</dbReference>
<feature type="domain" description="AMP-binding enzyme C-terminal" evidence="4">
    <location>
        <begin position="406"/>
        <end position="480"/>
    </location>
</feature>
<reference evidence="5 6" key="1">
    <citation type="submission" date="2017-05" db="EMBL/GenBank/DDBJ databases">
        <authorList>
            <person name="Song R."/>
            <person name="Chenine A.L."/>
            <person name="Ruprecht R.M."/>
        </authorList>
    </citation>
    <scope>NUCLEOTIDE SEQUENCE [LARGE SCALE GENOMIC DNA]</scope>
    <source>
        <strain evidence="5 6">CECT 8663</strain>
    </source>
</reference>
<protein>
    <submittedName>
        <fullName evidence="5">Long-chain-fatty-acid--CoA ligase</fullName>
        <ecNumber evidence="5">6.2.1.3</ecNumber>
    </submittedName>
</protein>
<dbReference type="InterPro" id="IPR000873">
    <property type="entry name" value="AMP-dep_synth/lig_dom"/>
</dbReference>
<dbReference type="GO" id="GO:0004467">
    <property type="term" value="F:long-chain fatty acid-CoA ligase activity"/>
    <property type="evidence" value="ECO:0007669"/>
    <property type="project" value="UniProtKB-EC"/>
</dbReference>
<evidence type="ECO:0000259" key="4">
    <source>
        <dbReference type="Pfam" id="PF13193"/>
    </source>
</evidence>
<sequence length="490" mass="51834">MRIHDVLAAQAKAHPQAPALNDSLGFVWTYSDLNQTVEALALELTDLGVQRNDRVLLVMENCGPAVAMLFAASKVGAVLIPFNARQLKADVARVIEHSTPAVAVFTSAVSKEAAEHAKDMGATPLTAAQGSLQAAPLASDPAEELCDVGTILYTTGTTAAPKGVMLTHDNLCFGGGVSRDVRKITPADVLYGVLPMSHVFGLASVVMASVLSGASIRIEPRFSPANLYQALLGGVTLLSSVPQMLAQLMHYTREQGHETLPVETLRYISSGAAPLDIDWKRKAEGFFGLPLQNGYGMTEGTAGICLTQHEGRNDDISVGQPFPGVQIALDKDAPGGGGDIGEILVAGGGVMQGYFRNPEATDQVFTADGWMRTGDLGRLDAGGNLHIMGRSKELIIHGGFNVYPPEVEAALNDHPQVIQCAVIGIMDAGDEKVCAFVEAARNDWPEEADLRSFAADRLAGYKRPSRIVVVEKLPAAPTGKILKTALPALL</sequence>
<dbReference type="InterPro" id="IPR045851">
    <property type="entry name" value="AMP-bd_C_sf"/>
</dbReference>
<accession>A0A238L3X2</accession>
<dbReference type="InterPro" id="IPR042099">
    <property type="entry name" value="ANL_N_sf"/>
</dbReference>
<dbReference type="Gene3D" id="3.40.50.12780">
    <property type="entry name" value="N-terminal domain of ligase-like"/>
    <property type="match status" value="1"/>
</dbReference>
<dbReference type="EMBL" id="FXYH01000022">
    <property type="protein sequence ID" value="SMX49677.1"/>
    <property type="molecule type" value="Genomic_DNA"/>
</dbReference>
<feature type="domain" description="AMP-dependent synthetase/ligase" evidence="3">
    <location>
        <begin position="8"/>
        <end position="355"/>
    </location>
</feature>
<dbReference type="Gene3D" id="3.30.300.30">
    <property type="match status" value="1"/>
</dbReference>
<evidence type="ECO:0000259" key="3">
    <source>
        <dbReference type="Pfam" id="PF00501"/>
    </source>
</evidence>
<dbReference type="Pfam" id="PF00501">
    <property type="entry name" value="AMP-binding"/>
    <property type="match status" value="1"/>
</dbReference>
<proteinExistence type="inferred from homology"/>
<organism evidence="5 6">
    <name type="scientific">Pelagimonas varians</name>
    <dbReference type="NCBI Taxonomy" id="696760"/>
    <lineage>
        <taxon>Bacteria</taxon>
        <taxon>Pseudomonadati</taxon>
        <taxon>Pseudomonadota</taxon>
        <taxon>Alphaproteobacteria</taxon>
        <taxon>Rhodobacterales</taxon>
        <taxon>Roseobacteraceae</taxon>
        <taxon>Pelagimonas</taxon>
    </lineage>
</organism>
<dbReference type="GO" id="GO:0031956">
    <property type="term" value="F:medium-chain fatty acid-CoA ligase activity"/>
    <property type="evidence" value="ECO:0007669"/>
    <property type="project" value="TreeGrafter"/>
</dbReference>
<dbReference type="Proteomes" id="UP000220836">
    <property type="component" value="Unassembled WGS sequence"/>
</dbReference>
<evidence type="ECO:0000313" key="6">
    <source>
        <dbReference type="Proteomes" id="UP000220836"/>
    </source>
</evidence>
<dbReference type="PANTHER" id="PTHR43201:SF5">
    <property type="entry name" value="MEDIUM-CHAIN ACYL-COA LIGASE ACSF2, MITOCHONDRIAL"/>
    <property type="match status" value="1"/>
</dbReference>
<gene>
    <name evidence="5" type="primary">lcfB_5</name>
    <name evidence="5" type="ORF">PEV8663_04289</name>
</gene>
<dbReference type="AlphaFoldDB" id="A0A238L3X2"/>
<keyword evidence="6" id="KW-1185">Reference proteome</keyword>
<dbReference type="PANTHER" id="PTHR43201">
    <property type="entry name" value="ACYL-COA SYNTHETASE"/>
    <property type="match status" value="1"/>
</dbReference>